<name>A0A397TYA7_9GLOM</name>
<evidence type="ECO:0000256" key="1">
    <source>
        <dbReference type="SAM" id="Phobius"/>
    </source>
</evidence>
<organism evidence="2 3">
    <name type="scientific">Gigaspora rosea</name>
    <dbReference type="NCBI Taxonomy" id="44941"/>
    <lineage>
        <taxon>Eukaryota</taxon>
        <taxon>Fungi</taxon>
        <taxon>Fungi incertae sedis</taxon>
        <taxon>Mucoromycota</taxon>
        <taxon>Glomeromycotina</taxon>
        <taxon>Glomeromycetes</taxon>
        <taxon>Diversisporales</taxon>
        <taxon>Gigasporaceae</taxon>
        <taxon>Gigaspora</taxon>
    </lineage>
</organism>
<comment type="caution">
    <text evidence="2">The sequence shown here is derived from an EMBL/GenBank/DDBJ whole genome shotgun (WGS) entry which is preliminary data.</text>
</comment>
<keyword evidence="1" id="KW-0812">Transmembrane</keyword>
<dbReference type="AlphaFoldDB" id="A0A397TYA7"/>
<dbReference type="EMBL" id="QKWP01002937">
    <property type="protein sequence ID" value="RIB01787.1"/>
    <property type="molecule type" value="Genomic_DNA"/>
</dbReference>
<keyword evidence="3" id="KW-1185">Reference proteome</keyword>
<protein>
    <submittedName>
        <fullName evidence="2">Uncharacterized protein</fullName>
    </submittedName>
</protein>
<gene>
    <name evidence="2" type="ORF">C2G38_2229656</name>
</gene>
<dbReference type="Proteomes" id="UP000266673">
    <property type="component" value="Unassembled WGS sequence"/>
</dbReference>
<feature type="transmembrane region" description="Helical" evidence="1">
    <location>
        <begin position="49"/>
        <end position="65"/>
    </location>
</feature>
<proteinExistence type="predicted"/>
<sequence>MYFNFVINRITYQTGLLKGPKQSIFGYIDSNIAEKTEELTDINDKDKEMFFLLVGSISNIIYLAINPNAK</sequence>
<accession>A0A397TYA7</accession>
<reference evidence="2 3" key="1">
    <citation type="submission" date="2018-06" db="EMBL/GenBank/DDBJ databases">
        <title>Comparative genomics reveals the genomic features of Rhizophagus irregularis, R. cerebriforme, R. diaphanum and Gigaspora rosea, and their symbiotic lifestyle signature.</title>
        <authorList>
            <person name="Morin E."/>
            <person name="San Clemente H."/>
            <person name="Chen E.C.H."/>
            <person name="De La Providencia I."/>
            <person name="Hainaut M."/>
            <person name="Kuo A."/>
            <person name="Kohler A."/>
            <person name="Murat C."/>
            <person name="Tang N."/>
            <person name="Roy S."/>
            <person name="Loubradou J."/>
            <person name="Henrissat B."/>
            <person name="Grigoriev I.V."/>
            <person name="Corradi N."/>
            <person name="Roux C."/>
            <person name="Martin F.M."/>
        </authorList>
    </citation>
    <scope>NUCLEOTIDE SEQUENCE [LARGE SCALE GENOMIC DNA]</scope>
    <source>
        <strain evidence="2 3">DAOM 194757</strain>
    </source>
</reference>
<keyword evidence="1" id="KW-0472">Membrane</keyword>
<evidence type="ECO:0000313" key="3">
    <source>
        <dbReference type="Proteomes" id="UP000266673"/>
    </source>
</evidence>
<evidence type="ECO:0000313" key="2">
    <source>
        <dbReference type="EMBL" id="RIB01787.1"/>
    </source>
</evidence>
<keyword evidence="1" id="KW-1133">Transmembrane helix</keyword>